<dbReference type="Pfam" id="PF13976">
    <property type="entry name" value="gag_pre-integrs"/>
    <property type="match status" value="1"/>
</dbReference>
<feature type="compositionally biased region" description="Low complexity" evidence="1">
    <location>
        <begin position="620"/>
        <end position="629"/>
    </location>
</feature>
<feature type="domain" description="Reverse transcriptase Ty1/copia-type" evidence="2">
    <location>
        <begin position="713"/>
        <end position="761"/>
    </location>
</feature>
<dbReference type="SUPFAM" id="SSF56672">
    <property type="entry name" value="DNA/RNA polymerases"/>
    <property type="match status" value="1"/>
</dbReference>
<evidence type="ECO:0000259" key="5">
    <source>
        <dbReference type="Pfam" id="PF25597"/>
    </source>
</evidence>
<dbReference type="SUPFAM" id="SSF53098">
    <property type="entry name" value="Ribonuclease H-like"/>
    <property type="match status" value="1"/>
</dbReference>
<dbReference type="Gene3D" id="3.30.420.10">
    <property type="entry name" value="Ribonuclease H-like superfamily/Ribonuclease H"/>
    <property type="match status" value="1"/>
</dbReference>
<dbReference type="InterPro" id="IPR057670">
    <property type="entry name" value="SH3_retrovirus"/>
</dbReference>
<dbReference type="InterPro" id="IPR025724">
    <property type="entry name" value="GAG-pre-integrase_dom"/>
</dbReference>
<evidence type="ECO:0000313" key="6">
    <source>
        <dbReference type="EMBL" id="KAL0355757.1"/>
    </source>
</evidence>
<feature type="domain" description="Retrotransposon Copia-like N-terminal" evidence="4">
    <location>
        <begin position="28"/>
        <end position="73"/>
    </location>
</feature>
<proteinExistence type="predicted"/>
<name>A0AAW2PHQ7_SESRA</name>
<dbReference type="Pfam" id="PF07727">
    <property type="entry name" value="RVT_2"/>
    <property type="match status" value="1"/>
</dbReference>
<feature type="domain" description="GAG-pre-integrase" evidence="3">
    <location>
        <begin position="390"/>
        <end position="450"/>
    </location>
</feature>
<dbReference type="InterPro" id="IPR043502">
    <property type="entry name" value="DNA/RNA_pol_sf"/>
</dbReference>
<protein>
    <submittedName>
        <fullName evidence="6">Retrovirus-related Pol polyprotein from transposon RE1</fullName>
    </submittedName>
</protein>
<dbReference type="PANTHER" id="PTHR11439">
    <property type="entry name" value="GAG-POL-RELATED RETROTRANSPOSON"/>
    <property type="match status" value="1"/>
</dbReference>
<dbReference type="EMBL" id="JACGWJ010000017">
    <property type="protein sequence ID" value="KAL0355757.1"/>
    <property type="molecule type" value="Genomic_DNA"/>
</dbReference>
<comment type="caution">
    <text evidence="6">The sequence shown here is derived from an EMBL/GenBank/DDBJ whole genome shotgun (WGS) entry which is preliminary data.</text>
</comment>
<accession>A0AAW2PHQ7</accession>
<evidence type="ECO:0000259" key="2">
    <source>
        <dbReference type="Pfam" id="PF07727"/>
    </source>
</evidence>
<evidence type="ECO:0000259" key="4">
    <source>
        <dbReference type="Pfam" id="PF14244"/>
    </source>
</evidence>
<dbReference type="PANTHER" id="PTHR11439:SF470">
    <property type="entry name" value="CYSTEINE-RICH RLK (RECEPTOR-LIKE PROTEIN KINASE) 8"/>
    <property type="match status" value="1"/>
</dbReference>
<reference evidence="6" key="2">
    <citation type="journal article" date="2024" name="Plant">
        <title>Genomic evolution and insights into agronomic trait innovations of Sesamum species.</title>
        <authorList>
            <person name="Miao H."/>
            <person name="Wang L."/>
            <person name="Qu L."/>
            <person name="Liu H."/>
            <person name="Sun Y."/>
            <person name="Le M."/>
            <person name="Wang Q."/>
            <person name="Wei S."/>
            <person name="Zheng Y."/>
            <person name="Lin W."/>
            <person name="Duan Y."/>
            <person name="Cao H."/>
            <person name="Xiong S."/>
            <person name="Wang X."/>
            <person name="Wei L."/>
            <person name="Li C."/>
            <person name="Ma Q."/>
            <person name="Ju M."/>
            <person name="Zhao R."/>
            <person name="Li G."/>
            <person name="Mu C."/>
            <person name="Tian Q."/>
            <person name="Mei H."/>
            <person name="Zhang T."/>
            <person name="Gao T."/>
            <person name="Zhang H."/>
        </authorList>
    </citation>
    <scope>NUCLEOTIDE SEQUENCE</scope>
    <source>
        <strain evidence="6">G02</strain>
    </source>
</reference>
<dbReference type="InterPro" id="IPR013103">
    <property type="entry name" value="RVT_2"/>
</dbReference>
<feature type="domain" description="Retroviral polymerase SH3-like" evidence="5">
    <location>
        <begin position="526"/>
        <end position="588"/>
    </location>
</feature>
<dbReference type="Pfam" id="PF14244">
    <property type="entry name" value="Retrotran_gag_3"/>
    <property type="match status" value="1"/>
</dbReference>
<dbReference type="InterPro" id="IPR012337">
    <property type="entry name" value="RNaseH-like_sf"/>
</dbReference>
<feature type="region of interest" description="Disordered" evidence="1">
    <location>
        <begin position="607"/>
        <end position="646"/>
    </location>
</feature>
<dbReference type="GO" id="GO:0003676">
    <property type="term" value="F:nucleic acid binding"/>
    <property type="evidence" value="ECO:0007669"/>
    <property type="project" value="InterPro"/>
</dbReference>
<dbReference type="AlphaFoldDB" id="A0AAW2PHQ7"/>
<evidence type="ECO:0000256" key="1">
    <source>
        <dbReference type="SAM" id="MobiDB-lite"/>
    </source>
</evidence>
<sequence>MATIQSGSMADGASTTVSRQSLDNPQSNEGSGLTLVSSPLTEDNYLVWSRAIRFALGAKKRLSFIDGRAARPADDSEELDEWIRNDYMIWSSNGPMIYNLERQISSITQGEMSVTEYFTKITMLWDELTCLDPVPACTCNVHRQVSEREASRQLMRFLMGLNAVFDHVRSQILLMEPRPHVEKAFSMVHSVEKQLQVQIHLPESSAIYQVQQKGWKGRGVIEKRSVICDYCKKPGHQKDQCFKLTGIPEWYKDLNEKKKGAGRGRGFIAAVEEAPMSTSAQTLNPSFAEMMRTEIKRLMMEESSGAETPRMKTPFDNMRTNCVRLEDIEEAAGNDFCFNFKIMDTGSWIVDSGATKHDLMTKENLAIGRLVGQLYIFDCASFVVPRTLLHMSVSSEHLNSVLPPNENSDDVLWHKRLGHASVEAIQHISSIKMQHVSNMSPCDICHYSKQQRLPFPSSDSLVDSIFDLIHVDIWGPYKQPTPSGCSYFLTIVDHHSRSTWTFLMKFKSQLLHNKPPSYSNLRVLGCLCYATNTTPHKSKLDTRSFKCIFLGYPSGQKGYKLFNLDTQSYLVYRDVIFYEHIFPYSSPTSVSSGCPLPVIPVHEDCTSPSPNPPSVTNAGVSPLPSSSASPPSPIVPVQPTRKSTRPTLRPSWLKDFICSTNSDLPFPCHILSPYNCFVASLSNLQEPHHYKQAVQREEWVEAMHQELLALEKNDTWEVVPLPPGKKAIGCKWVYKLKLKDDGSVDRYNARLVVKGFNQVEGWIMLTFFPGGKSDLGAARFFLGLQIARSDVGLHLHQSKYIHDIVSDASLLDSKSVTTPFPLGLKLSQDSGAALFDAEPYRRLVGRLLYLGFTRPDISYCVQQLSQIIQHPCEGHWHAALHVVRYLKGTPTTGLFFPASNSFQLRAFCDADWATCSDSCRSLTGFCVFLGDALVSWKTKKQPTVSRSSAEAEYRSMGSTVCELQWISYLLRDFALPVHAPVPLFCDNKAALHIMANPVFHERTKHLEIDWHIVHNQYKSGFVAPSFVRSRDQLADIFTKSLSAGFDAAEDDIHLAGFDAADEDDIFDDAG</sequence>
<reference evidence="6" key="1">
    <citation type="submission" date="2020-06" db="EMBL/GenBank/DDBJ databases">
        <authorList>
            <person name="Li T."/>
            <person name="Hu X."/>
            <person name="Zhang T."/>
            <person name="Song X."/>
            <person name="Zhang H."/>
            <person name="Dai N."/>
            <person name="Sheng W."/>
            <person name="Hou X."/>
            <person name="Wei L."/>
        </authorList>
    </citation>
    <scope>NUCLEOTIDE SEQUENCE</scope>
    <source>
        <strain evidence="6">G02</strain>
        <tissue evidence="6">Leaf</tissue>
    </source>
</reference>
<dbReference type="InterPro" id="IPR036397">
    <property type="entry name" value="RNaseH_sf"/>
</dbReference>
<evidence type="ECO:0000259" key="3">
    <source>
        <dbReference type="Pfam" id="PF13976"/>
    </source>
</evidence>
<gene>
    <name evidence="6" type="ORF">Sradi_4022600</name>
</gene>
<dbReference type="InterPro" id="IPR029472">
    <property type="entry name" value="Copia-like_N"/>
</dbReference>
<organism evidence="6">
    <name type="scientific">Sesamum radiatum</name>
    <name type="common">Black benniseed</name>
    <dbReference type="NCBI Taxonomy" id="300843"/>
    <lineage>
        <taxon>Eukaryota</taxon>
        <taxon>Viridiplantae</taxon>
        <taxon>Streptophyta</taxon>
        <taxon>Embryophyta</taxon>
        <taxon>Tracheophyta</taxon>
        <taxon>Spermatophyta</taxon>
        <taxon>Magnoliopsida</taxon>
        <taxon>eudicotyledons</taxon>
        <taxon>Gunneridae</taxon>
        <taxon>Pentapetalae</taxon>
        <taxon>asterids</taxon>
        <taxon>lamiids</taxon>
        <taxon>Lamiales</taxon>
        <taxon>Pedaliaceae</taxon>
        <taxon>Sesamum</taxon>
    </lineage>
</organism>
<dbReference type="CDD" id="cd09272">
    <property type="entry name" value="RNase_HI_RT_Ty1"/>
    <property type="match status" value="1"/>
</dbReference>
<dbReference type="Pfam" id="PF25597">
    <property type="entry name" value="SH3_retrovirus"/>
    <property type="match status" value="1"/>
</dbReference>
<feature type="region of interest" description="Disordered" evidence="1">
    <location>
        <begin position="1"/>
        <end position="35"/>
    </location>
</feature>